<dbReference type="CDD" id="cd07516">
    <property type="entry name" value="HAD_Pase"/>
    <property type="match status" value="1"/>
</dbReference>
<dbReference type="NCBIfam" id="TIGR01484">
    <property type="entry name" value="HAD-SF-IIB"/>
    <property type="match status" value="1"/>
</dbReference>
<protein>
    <submittedName>
        <fullName evidence="1">Hydrolase</fullName>
    </submittedName>
</protein>
<accession>A0A8J3IH09</accession>
<dbReference type="NCBIfam" id="TIGR00099">
    <property type="entry name" value="Cof-subfamily"/>
    <property type="match status" value="1"/>
</dbReference>
<keyword evidence="2" id="KW-1185">Reference proteome</keyword>
<dbReference type="GO" id="GO:0000287">
    <property type="term" value="F:magnesium ion binding"/>
    <property type="evidence" value="ECO:0007669"/>
    <property type="project" value="TreeGrafter"/>
</dbReference>
<dbReference type="GO" id="GO:0016791">
    <property type="term" value="F:phosphatase activity"/>
    <property type="evidence" value="ECO:0007669"/>
    <property type="project" value="TreeGrafter"/>
</dbReference>
<dbReference type="Gene3D" id="3.30.1240.10">
    <property type="match status" value="1"/>
</dbReference>
<dbReference type="GO" id="GO:0005829">
    <property type="term" value="C:cytosol"/>
    <property type="evidence" value="ECO:0007669"/>
    <property type="project" value="TreeGrafter"/>
</dbReference>
<dbReference type="Pfam" id="PF08282">
    <property type="entry name" value="Hydrolase_3"/>
    <property type="match status" value="1"/>
</dbReference>
<sequence>MTPTQGLFQTRQTIRLVATDLDGTLLLPNGTVSSRTHEALQRVQKSGMTVVLVSARPPRVLREIAQALDISGLAICCNGALVYDLDADTIVQHWPLSPTLARQLITILRNTFSDLMFACECGLEFACEPDFYRLSPIVEKKVIHIDDVLSFCNQPLTKLLALHSTYEVEDFHRHVSSLLGEEVIVTHSGASFLEISAAGVTKARALATLCEEHGITPDEVVAFGDMPNDLSMLNWAGYGVAVANAHPLVRASADAITRSNSEDGVAVFLEELLNQ</sequence>
<dbReference type="SFLD" id="SFLDS00003">
    <property type="entry name" value="Haloacid_Dehalogenase"/>
    <property type="match status" value="1"/>
</dbReference>
<gene>
    <name evidence="1" type="ORF">KSF_035310</name>
</gene>
<dbReference type="SUPFAM" id="SSF56784">
    <property type="entry name" value="HAD-like"/>
    <property type="match status" value="1"/>
</dbReference>
<dbReference type="SFLD" id="SFLDG01140">
    <property type="entry name" value="C2.B:_Phosphomannomutase_and_P"/>
    <property type="match status" value="1"/>
</dbReference>
<reference evidence="1" key="1">
    <citation type="submission" date="2020-10" db="EMBL/GenBank/DDBJ databases">
        <title>Taxonomic study of unclassified bacteria belonging to the class Ktedonobacteria.</title>
        <authorList>
            <person name="Yabe S."/>
            <person name="Wang C.M."/>
            <person name="Zheng Y."/>
            <person name="Sakai Y."/>
            <person name="Cavaletti L."/>
            <person name="Monciardini P."/>
            <person name="Donadio S."/>
        </authorList>
    </citation>
    <scope>NUCLEOTIDE SEQUENCE</scope>
    <source>
        <strain evidence="1">ID150040</strain>
    </source>
</reference>
<dbReference type="InterPro" id="IPR006379">
    <property type="entry name" value="HAD-SF_hydro_IIB"/>
</dbReference>
<evidence type="ECO:0000313" key="1">
    <source>
        <dbReference type="EMBL" id="GHO93483.1"/>
    </source>
</evidence>
<evidence type="ECO:0000313" key="2">
    <source>
        <dbReference type="Proteomes" id="UP000597444"/>
    </source>
</evidence>
<dbReference type="RefSeq" id="WP_220204265.1">
    <property type="nucleotide sequence ID" value="NZ_BNJK01000001.1"/>
</dbReference>
<dbReference type="InterPro" id="IPR023214">
    <property type="entry name" value="HAD_sf"/>
</dbReference>
<keyword evidence="1" id="KW-0378">Hydrolase</keyword>
<dbReference type="InterPro" id="IPR000150">
    <property type="entry name" value="Cof"/>
</dbReference>
<dbReference type="PANTHER" id="PTHR10000">
    <property type="entry name" value="PHOSPHOSERINE PHOSPHATASE"/>
    <property type="match status" value="1"/>
</dbReference>
<dbReference type="PROSITE" id="PS01228">
    <property type="entry name" value="COF_1"/>
    <property type="match status" value="1"/>
</dbReference>
<dbReference type="Gene3D" id="3.40.50.1000">
    <property type="entry name" value="HAD superfamily/HAD-like"/>
    <property type="match status" value="1"/>
</dbReference>
<organism evidence="1 2">
    <name type="scientific">Reticulibacter mediterranei</name>
    <dbReference type="NCBI Taxonomy" id="2778369"/>
    <lineage>
        <taxon>Bacteria</taxon>
        <taxon>Bacillati</taxon>
        <taxon>Chloroflexota</taxon>
        <taxon>Ktedonobacteria</taxon>
        <taxon>Ktedonobacterales</taxon>
        <taxon>Reticulibacteraceae</taxon>
        <taxon>Reticulibacter</taxon>
    </lineage>
</organism>
<proteinExistence type="predicted"/>
<dbReference type="InterPro" id="IPR036412">
    <property type="entry name" value="HAD-like_sf"/>
</dbReference>
<dbReference type="Proteomes" id="UP000597444">
    <property type="component" value="Unassembled WGS sequence"/>
</dbReference>
<comment type="caution">
    <text evidence="1">The sequence shown here is derived from an EMBL/GenBank/DDBJ whole genome shotgun (WGS) entry which is preliminary data.</text>
</comment>
<dbReference type="AlphaFoldDB" id="A0A8J3IH09"/>
<dbReference type="PANTHER" id="PTHR10000:SF8">
    <property type="entry name" value="HAD SUPERFAMILY HYDROLASE-LIKE, TYPE 3"/>
    <property type="match status" value="1"/>
</dbReference>
<name>A0A8J3IH09_9CHLR</name>
<dbReference type="EMBL" id="BNJK01000001">
    <property type="protein sequence ID" value="GHO93483.1"/>
    <property type="molecule type" value="Genomic_DNA"/>
</dbReference>